<organism evidence="3 4">
    <name type="scientific">Rotaria magnacalcarata</name>
    <dbReference type="NCBI Taxonomy" id="392030"/>
    <lineage>
        <taxon>Eukaryota</taxon>
        <taxon>Metazoa</taxon>
        <taxon>Spiralia</taxon>
        <taxon>Gnathifera</taxon>
        <taxon>Rotifera</taxon>
        <taxon>Eurotatoria</taxon>
        <taxon>Bdelloidea</taxon>
        <taxon>Philodinida</taxon>
        <taxon>Philodinidae</taxon>
        <taxon>Rotaria</taxon>
    </lineage>
</organism>
<comment type="caution">
    <text evidence="3">The sequence shown here is derived from an EMBL/GenBank/DDBJ whole genome shotgun (WGS) entry which is preliminary data.</text>
</comment>
<evidence type="ECO:0000313" key="3">
    <source>
        <dbReference type="EMBL" id="CAF4643389.1"/>
    </source>
</evidence>
<proteinExistence type="predicted"/>
<feature type="non-terminal residue" evidence="3">
    <location>
        <position position="80"/>
    </location>
</feature>
<protein>
    <submittedName>
        <fullName evidence="3">Uncharacterized protein</fullName>
    </submittedName>
</protein>
<dbReference type="EMBL" id="CAJOBH010107235">
    <property type="protein sequence ID" value="CAF4643389.1"/>
    <property type="molecule type" value="Genomic_DNA"/>
</dbReference>
<dbReference type="Proteomes" id="UP000681720">
    <property type="component" value="Unassembled WGS sequence"/>
</dbReference>
<accession>A0A8S2ZZC0</accession>
<evidence type="ECO:0000313" key="4">
    <source>
        <dbReference type="Proteomes" id="UP000681967"/>
    </source>
</evidence>
<evidence type="ECO:0000313" key="2">
    <source>
        <dbReference type="EMBL" id="CAF4531035.1"/>
    </source>
</evidence>
<feature type="region of interest" description="Disordered" evidence="1">
    <location>
        <begin position="24"/>
        <end position="80"/>
    </location>
</feature>
<dbReference type="AlphaFoldDB" id="A0A8S2ZZC0"/>
<sequence length="80" mass="8739">TAGPPHIQGPAPGFGALRERFKGVSVSESTDPIHDIRRQQQQQSNAGSSSLGSLRDQYVNRAKESTQSQEESFSQRIQSV</sequence>
<feature type="compositionally biased region" description="Low complexity" evidence="1">
    <location>
        <begin position="65"/>
        <end position="80"/>
    </location>
</feature>
<feature type="compositionally biased region" description="Low complexity" evidence="1">
    <location>
        <begin position="39"/>
        <end position="54"/>
    </location>
</feature>
<dbReference type="Proteomes" id="UP000681967">
    <property type="component" value="Unassembled WGS sequence"/>
</dbReference>
<evidence type="ECO:0000256" key="1">
    <source>
        <dbReference type="SAM" id="MobiDB-lite"/>
    </source>
</evidence>
<dbReference type="EMBL" id="CAJOBJ010088492">
    <property type="protein sequence ID" value="CAF4531035.1"/>
    <property type="molecule type" value="Genomic_DNA"/>
</dbReference>
<feature type="non-terminal residue" evidence="3">
    <location>
        <position position="1"/>
    </location>
</feature>
<name>A0A8S2ZZC0_9BILA</name>
<reference evidence="3" key="1">
    <citation type="submission" date="2021-02" db="EMBL/GenBank/DDBJ databases">
        <authorList>
            <person name="Nowell W R."/>
        </authorList>
    </citation>
    <scope>NUCLEOTIDE SEQUENCE</scope>
</reference>
<gene>
    <name evidence="3" type="ORF">BYL167_LOCUS41864</name>
    <name evidence="2" type="ORF">GIL414_LOCUS36026</name>
</gene>